<keyword evidence="11 14" id="KW-1015">Disulfide bond</keyword>
<comment type="subcellular location">
    <subcellularLocation>
        <location evidence="1">Cell inner membrane</location>
        <topology evidence="1">Multi-pass membrane protein</topology>
    </subcellularLocation>
    <subcellularLocation>
        <location evidence="14">Cell membrane</location>
        <topology evidence="14">Multi-pass membrane protein</topology>
    </subcellularLocation>
</comment>
<feature type="topological domain" description="Cytoplasmic" evidence="14">
    <location>
        <begin position="185"/>
        <end position="193"/>
    </location>
</feature>
<sequence>MGDCIESFRKTCPVTNTSLFCCIAAVFTARRLAALASFICVALLATGYALQYGWGLQPCPLCVVQRGVLYVLAISFAVTAYWANGQRRLGLVSIWLALVSLVGLGLASRHIWIQKHPELAIPSCFGSLGDMFAELPLLRFAQNLLNGTVECSKIDWTFVGLTIPQWTWLWFLLFTILAGCLPRLQALHRRSVD</sequence>
<evidence type="ECO:0000256" key="8">
    <source>
        <dbReference type="ARBA" id="ARBA00022989"/>
    </source>
</evidence>
<evidence type="ECO:0000256" key="2">
    <source>
        <dbReference type="ARBA" id="ARBA00008823"/>
    </source>
</evidence>
<dbReference type="Gene3D" id="1.20.1550.10">
    <property type="entry name" value="DsbB-like"/>
    <property type="match status" value="1"/>
</dbReference>
<dbReference type="EMBL" id="QPGB01000002">
    <property type="protein sequence ID" value="RCS58148.1"/>
    <property type="molecule type" value="Genomic_DNA"/>
</dbReference>
<comment type="caution">
    <text evidence="14">Lacks conserved residue(s) required for the propagation of feature annotation.</text>
</comment>
<keyword evidence="6 14" id="KW-0812">Transmembrane</keyword>
<evidence type="ECO:0000256" key="1">
    <source>
        <dbReference type="ARBA" id="ARBA00004429"/>
    </source>
</evidence>
<accession>A0A368L3I6</accession>
<evidence type="ECO:0000256" key="3">
    <source>
        <dbReference type="ARBA" id="ARBA00022448"/>
    </source>
</evidence>
<comment type="similarity">
    <text evidence="2 14">Belongs to the DsbB family.</text>
</comment>
<feature type="transmembrane region" description="Helical" evidence="15">
    <location>
        <begin position="35"/>
        <end position="55"/>
    </location>
</feature>
<comment type="caution">
    <text evidence="16">The sequence shown here is derived from an EMBL/GenBank/DDBJ whole genome shotgun (WGS) entry which is preliminary data.</text>
</comment>
<dbReference type="SUPFAM" id="SSF158442">
    <property type="entry name" value="DsbB-like"/>
    <property type="match status" value="1"/>
</dbReference>
<keyword evidence="7 14" id="KW-0249">Electron transport</keyword>
<evidence type="ECO:0000256" key="10">
    <source>
        <dbReference type="ARBA" id="ARBA00023136"/>
    </source>
</evidence>
<feature type="transmembrane region" description="Helical" evidence="15">
    <location>
        <begin position="67"/>
        <end position="83"/>
    </location>
</feature>
<dbReference type="GO" id="GO:0005886">
    <property type="term" value="C:plasma membrane"/>
    <property type="evidence" value="ECO:0007669"/>
    <property type="project" value="UniProtKB-SubCell"/>
</dbReference>
<keyword evidence="10 14" id="KW-0472">Membrane</keyword>
<dbReference type="PANTHER" id="PTHR36570:SF3">
    <property type="entry name" value="DISULFIDE BOND FORMATION PROTEIN B"/>
    <property type="match status" value="1"/>
</dbReference>
<dbReference type="GO" id="GO:0015035">
    <property type="term" value="F:protein-disulfide reductase activity"/>
    <property type="evidence" value="ECO:0007669"/>
    <property type="project" value="UniProtKB-UniRule"/>
</dbReference>
<dbReference type="HAMAP" id="MF_00286">
    <property type="entry name" value="DsbB"/>
    <property type="match status" value="1"/>
</dbReference>
<dbReference type="Pfam" id="PF02600">
    <property type="entry name" value="DsbB"/>
    <property type="match status" value="1"/>
</dbReference>
<feature type="topological domain" description="Periplasmic" evidence="14">
    <location>
        <begin position="50"/>
        <end position="67"/>
    </location>
</feature>
<evidence type="ECO:0000256" key="5">
    <source>
        <dbReference type="ARBA" id="ARBA00022519"/>
    </source>
</evidence>
<name>A0A368L3I6_9BURK</name>
<reference evidence="16 17" key="1">
    <citation type="journal article" date="2018" name="Int. J. Syst. Evol. Microbiol.">
        <title>Parvibium lacunae gen. nov., sp. nov., a new member of the family Alcaligenaceae isolated from a freshwater pond.</title>
        <authorList>
            <person name="Chen W.M."/>
            <person name="Xie P.B."/>
            <person name="Hsu M.Y."/>
            <person name="Sheu S.Y."/>
        </authorList>
    </citation>
    <scope>NUCLEOTIDE SEQUENCE [LARGE SCALE GENOMIC DNA]</scope>
    <source>
        <strain evidence="16 17">KMB9</strain>
    </source>
</reference>
<keyword evidence="4 14" id="KW-1003">Cell membrane</keyword>
<keyword evidence="9 14" id="KW-0560">Oxidoreductase</keyword>
<protein>
    <recommendedName>
        <fullName evidence="14">Disulfide bond formation protein B</fullName>
    </recommendedName>
    <alternativeName>
        <fullName evidence="14">Disulfide oxidoreductase</fullName>
    </alternativeName>
</protein>
<dbReference type="AlphaFoldDB" id="A0A368L3I6"/>
<evidence type="ECO:0000313" key="17">
    <source>
        <dbReference type="Proteomes" id="UP000252357"/>
    </source>
</evidence>
<feature type="transmembrane region" description="Helical" evidence="15">
    <location>
        <begin position="89"/>
        <end position="107"/>
    </location>
</feature>
<proteinExistence type="inferred from homology"/>
<feature type="topological domain" description="Cytoplasmic" evidence="14">
    <location>
        <begin position="1"/>
        <end position="32"/>
    </location>
</feature>
<evidence type="ECO:0000256" key="15">
    <source>
        <dbReference type="SAM" id="Phobius"/>
    </source>
</evidence>
<dbReference type="InterPro" id="IPR023380">
    <property type="entry name" value="DsbB-like_sf"/>
</dbReference>
<dbReference type="Proteomes" id="UP000252357">
    <property type="component" value="Unassembled WGS sequence"/>
</dbReference>
<comment type="function">
    <text evidence="14">Required for disulfide bond formation in some periplasmic proteins. Acts by oxidizing the DsbA protein.</text>
</comment>
<feature type="disulfide bond" description="Redox-active" evidence="14">
    <location>
        <begin position="59"/>
        <end position="62"/>
    </location>
</feature>
<dbReference type="InterPro" id="IPR022920">
    <property type="entry name" value="Disulphide_bond_form_DsbB"/>
</dbReference>
<gene>
    <name evidence="14" type="primary">dsbB</name>
    <name evidence="16" type="ORF">DU000_04760</name>
</gene>
<evidence type="ECO:0000256" key="13">
    <source>
        <dbReference type="ARBA" id="ARBA00023284"/>
    </source>
</evidence>
<dbReference type="InterPro" id="IPR050183">
    <property type="entry name" value="DsbB"/>
</dbReference>
<evidence type="ECO:0000256" key="7">
    <source>
        <dbReference type="ARBA" id="ARBA00022982"/>
    </source>
</evidence>
<evidence type="ECO:0000313" key="16">
    <source>
        <dbReference type="EMBL" id="RCS58148.1"/>
    </source>
</evidence>
<dbReference type="GO" id="GO:0006457">
    <property type="term" value="P:protein folding"/>
    <property type="evidence" value="ECO:0007669"/>
    <property type="project" value="InterPro"/>
</dbReference>
<evidence type="ECO:0000256" key="4">
    <source>
        <dbReference type="ARBA" id="ARBA00022475"/>
    </source>
</evidence>
<keyword evidence="12 14" id="KW-0143">Chaperone</keyword>
<dbReference type="PANTHER" id="PTHR36570">
    <property type="entry name" value="DISULFIDE BOND FORMATION PROTEIN B"/>
    <property type="match status" value="1"/>
</dbReference>
<feature type="topological domain" description="Cytoplasmic" evidence="14">
    <location>
        <begin position="85"/>
        <end position="90"/>
    </location>
</feature>
<keyword evidence="3 14" id="KW-0813">Transport</keyword>
<keyword evidence="5" id="KW-0997">Cell inner membrane</keyword>
<dbReference type="InterPro" id="IPR003752">
    <property type="entry name" value="DiS_bond_form_DsbB/BdbC"/>
</dbReference>
<organism evidence="16 17">
    <name type="scientific">Parvibium lacunae</name>
    <dbReference type="NCBI Taxonomy" id="1888893"/>
    <lineage>
        <taxon>Bacteria</taxon>
        <taxon>Pseudomonadati</taxon>
        <taxon>Pseudomonadota</taxon>
        <taxon>Betaproteobacteria</taxon>
        <taxon>Burkholderiales</taxon>
        <taxon>Alcaligenaceae</taxon>
        <taxon>Parvibium</taxon>
    </lineage>
</organism>
<keyword evidence="8 14" id="KW-1133">Transmembrane helix</keyword>
<evidence type="ECO:0000256" key="11">
    <source>
        <dbReference type="ARBA" id="ARBA00023157"/>
    </source>
</evidence>
<evidence type="ECO:0000256" key="9">
    <source>
        <dbReference type="ARBA" id="ARBA00023002"/>
    </source>
</evidence>
<dbReference type="GO" id="GO:0009055">
    <property type="term" value="F:electron transfer activity"/>
    <property type="evidence" value="ECO:0007669"/>
    <property type="project" value="UniProtKB-UniRule"/>
</dbReference>
<keyword evidence="17" id="KW-1185">Reference proteome</keyword>
<keyword evidence="13 14" id="KW-0676">Redox-active center</keyword>
<evidence type="ECO:0000256" key="6">
    <source>
        <dbReference type="ARBA" id="ARBA00022692"/>
    </source>
</evidence>
<feature type="transmembrane region" description="Helical" evidence="15">
    <location>
        <begin position="158"/>
        <end position="181"/>
    </location>
</feature>
<evidence type="ECO:0000256" key="12">
    <source>
        <dbReference type="ARBA" id="ARBA00023186"/>
    </source>
</evidence>
<evidence type="ECO:0000256" key="14">
    <source>
        <dbReference type="HAMAP-Rule" id="MF_00286"/>
    </source>
</evidence>